<dbReference type="EMBL" id="AEXL02000160">
    <property type="protein sequence ID" value="EIJ65038.1"/>
    <property type="molecule type" value="Genomic_DNA"/>
</dbReference>
<dbReference type="Proteomes" id="UP000003423">
    <property type="component" value="Unassembled WGS sequence"/>
</dbReference>
<accession>I3CZZ5</accession>
<organism evidence="2 3">
    <name type="scientific">Candidatus Nitrosopumilus salarius BD31</name>
    <dbReference type="NCBI Taxonomy" id="859350"/>
    <lineage>
        <taxon>Archaea</taxon>
        <taxon>Nitrososphaerota</taxon>
        <taxon>Nitrososphaeria</taxon>
        <taxon>Nitrosopumilales</taxon>
        <taxon>Nitrosopumilaceae</taxon>
        <taxon>Nitrosopumilus</taxon>
    </lineage>
</organism>
<keyword evidence="3" id="KW-1185">Reference proteome</keyword>
<evidence type="ECO:0000256" key="1">
    <source>
        <dbReference type="SAM" id="Phobius"/>
    </source>
</evidence>
<proteinExistence type="predicted"/>
<feature type="transmembrane region" description="Helical" evidence="1">
    <location>
        <begin position="20"/>
        <end position="40"/>
    </location>
</feature>
<sequence>MTDDDKSKLTIHEIMLKGTIIAIIITVPSVTTFIISWVVLNDFIPAVILGAIVHFIAMGFSLKISKKILIKK</sequence>
<dbReference type="PATRIC" id="fig|859350.6.peg.1871"/>
<dbReference type="AlphaFoldDB" id="I3CZZ5"/>
<dbReference type="RefSeq" id="WP_008301527.1">
    <property type="nucleotide sequence ID" value="NZ_AEXL02000160.1"/>
</dbReference>
<dbReference type="OrthoDB" id="11880at2157"/>
<keyword evidence="1" id="KW-1133">Transmembrane helix</keyword>
<name>I3CZZ5_9ARCH</name>
<reference evidence="2 3" key="1">
    <citation type="journal article" date="2012" name="J. Bacteriol.">
        <title>Genome sequence of "Candidatus Nitrosopumilus salaria" BD31, an ammonia-oxidizing archaeon from the San Francisco Bay estuary.</title>
        <authorList>
            <person name="Mosier A.C."/>
            <person name="Allen E.E."/>
            <person name="Kim M."/>
            <person name="Ferriera S."/>
            <person name="Francis C.A."/>
        </authorList>
    </citation>
    <scope>NUCLEOTIDE SEQUENCE [LARGE SCALE GENOMIC DNA]</scope>
    <source>
        <strain evidence="2 3">BD31</strain>
    </source>
</reference>
<keyword evidence="1" id="KW-0472">Membrane</keyword>
<feature type="transmembrane region" description="Helical" evidence="1">
    <location>
        <begin position="46"/>
        <end position="64"/>
    </location>
</feature>
<gene>
    <name evidence="2" type="ORF">BD31_I2048</name>
</gene>
<keyword evidence="1" id="KW-0812">Transmembrane</keyword>
<evidence type="ECO:0000313" key="2">
    <source>
        <dbReference type="EMBL" id="EIJ65038.1"/>
    </source>
</evidence>
<protein>
    <submittedName>
        <fullName evidence="2">Uncharacterized protein</fullName>
    </submittedName>
</protein>
<evidence type="ECO:0000313" key="3">
    <source>
        <dbReference type="Proteomes" id="UP000003423"/>
    </source>
</evidence>
<comment type="caution">
    <text evidence="2">The sequence shown here is derived from an EMBL/GenBank/DDBJ whole genome shotgun (WGS) entry which is preliminary data.</text>
</comment>